<organism evidence="4 5">
    <name type="scientific">Acaryochloris thomasi RCC1774</name>
    <dbReference type="NCBI Taxonomy" id="1764569"/>
    <lineage>
        <taxon>Bacteria</taxon>
        <taxon>Bacillati</taxon>
        <taxon>Cyanobacteriota</taxon>
        <taxon>Cyanophyceae</taxon>
        <taxon>Acaryochloridales</taxon>
        <taxon>Acaryochloridaceae</taxon>
        <taxon>Acaryochloris</taxon>
        <taxon>Acaryochloris thomasi</taxon>
    </lineage>
</organism>
<reference evidence="4 5" key="1">
    <citation type="journal article" date="2018" name="Sci. Rep.">
        <title>A novel species of the marine cyanobacterium Acaryochloris with a unique pigment content and lifestyle.</title>
        <authorList>
            <person name="Partensky F."/>
            <person name="Six C."/>
            <person name="Ratin M."/>
            <person name="Garczarek L."/>
            <person name="Vaulot D."/>
            <person name="Probert I."/>
            <person name="Calteau A."/>
            <person name="Gourvil P."/>
            <person name="Marie D."/>
            <person name="Grebert T."/>
            <person name="Bouchier C."/>
            <person name="Le Panse S."/>
            <person name="Gachenot M."/>
            <person name="Rodriguez F."/>
            <person name="Garrido J.L."/>
        </authorList>
    </citation>
    <scope>NUCLEOTIDE SEQUENCE [LARGE SCALE GENOMIC DNA]</scope>
    <source>
        <strain evidence="4 5">RCC1774</strain>
    </source>
</reference>
<dbReference type="InterPro" id="IPR044068">
    <property type="entry name" value="CB"/>
</dbReference>
<sequence>MEELTKPRKLLDQVRDALRVKHYAHRTEKTYVWWIRRFILFHHKRHPQEMGEAEVKAFFTHLAVNGDVAASTQNQALSALLVLYRQVLKQPLAESIDVVRARQSKHLPTVLTADEFQRLLQALEGIQQLLAKLRCGSKKGYA</sequence>
<dbReference type="InterPro" id="IPR004107">
    <property type="entry name" value="Integrase_SAM-like_N"/>
</dbReference>
<dbReference type="RefSeq" id="WP_110986958.1">
    <property type="nucleotide sequence ID" value="NZ_CAWNWM010000009.1"/>
</dbReference>
<name>A0A2W1JGF5_9CYAN</name>
<accession>A0A2W1JGF5</accession>
<evidence type="ECO:0000313" key="4">
    <source>
        <dbReference type="EMBL" id="PZD72690.1"/>
    </source>
</evidence>
<evidence type="ECO:0000259" key="3">
    <source>
        <dbReference type="PROSITE" id="PS51900"/>
    </source>
</evidence>
<dbReference type="GO" id="GO:0003677">
    <property type="term" value="F:DNA binding"/>
    <property type="evidence" value="ECO:0007669"/>
    <property type="project" value="UniProtKB-UniRule"/>
</dbReference>
<dbReference type="AlphaFoldDB" id="A0A2W1JGF5"/>
<evidence type="ECO:0000256" key="2">
    <source>
        <dbReference type="PROSITE-ProRule" id="PRU01248"/>
    </source>
</evidence>
<dbReference type="Proteomes" id="UP000248857">
    <property type="component" value="Unassembled WGS sequence"/>
</dbReference>
<proteinExistence type="predicted"/>
<comment type="caution">
    <text evidence="4">The sequence shown here is derived from an EMBL/GenBank/DDBJ whole genome shotgun (WGS) entry which is preliminary data.</text>
</comment>
<evidence type="ECO:0000256" key="1">
    <source>
        <dbReference type="ARBA" id="ARBA00023125"/>
    </source>
</evidence>
<dbReference type="EMBL" id="PQWO01000009">
    <property type="protein sequence ID" value="PZD72690.1"/>
    <property type="molecule type" value="Genomic_DNA"/>
</dbReference>
<dbReference type="SUPFAM" id="SSF56349">
    <property type="entry name" value="DNA breaking-rejoining enzymes"/>
    <property type="match status" value="1"/>
</dbReference>
<evidence type="ECO:0000313" key="5">
    <source>
        <dbReference type="Proteomes" id="UP000248857"/>
    </source>
</evidence>
<dbReference type="Pfam" id="PF13495">
    <property type="entry name" value="Phage_int_SAM_4"/>
    <property type="match status" value="1"/>
</dbReference>
<dbReference type="InterPro" id="IPR011010">
    <property type="entry name" value="DNA_brk_join_enz"/>
</dbReference>
<gene>
    <name evidence="4" type="primary">xerC_1</name>
    <name evidence="4" type="ORF">C1752_03526</name>
</gene>
<dbReference type="InterPro" id="IPR010998">
    <property type="entry name" value="Integrase_recombinase_N"/>
</dbReference>
<feature type="domain" description="Core-binding (CB)" evidence="3">
    <location>
        <begin position="5"/>
        <end position="88"/>
    </location>
</feature>
<dbReference type="PROSITE" id="PS51900">
    <property type="entry name" value="CB"/>
    <property type="match status" value="1"/>
</dbReference>
<protein>
    <submittedName>
        <fullName evidence="4">Tyrosine recombinase XerC</fullName>
    </submittedName>
</protein>
<dbReference type="Gene3D" id="1.10.150.130">
    <property type="match status" value="1"/>
</dbReference>
<dbReference type="GO" id="GO:0015074">
    <property type="term" value="P:DNA integration"/>
    <property type="evidence" value="ECO:0007669"/>
    <property type="project" value="InterPro"/>
</dbReference>
<keyword evidence="5" id="KW-1185">Reference proteome</keyword>
<keyword evidence="1 2" id="KW-0238">DNA-binding</keyword>